<dbReference type="EMBL" id="FQVH01000023">
    <property type="protein sequence ID" value="SHF44615.1"/>
    <property type="molecule type" value="Genomic_DNA"/>
</dbReference>
<evidence type="ECO:0000256" key="2">
    <source>
        <dbReference type="SAM" id="Phobius"/>
    </source>
</evidence>
<dbReference type="GO" id="GO:0016020">
    <property type="term" value="C:membrane"/>
    <property type="evidence" value="ECO:0007669"/>
    <property type="project" value="UniProtKB-UniRule"/>
</dbReference>
<proteinExistence type="predicted"/>
<keyword evidence="1 2" id="KW-0472">Membrane</keyword>
<evidence type="ECO:0000313" key="4">
    <source>
        <dbReference type="EMBL" id="SHF44615.1"/>
    </source>
</evidence>
<keyword evidence="2" id="KW-0812">Transmembrane</keyword>
<dbReference type="STRING" id="1121256.SAMN02746089_01928"/>
<dbReference type="OrthoDB" id="9805566at2"/>
<dbReference type="Pfam" id="PF00691">
    <property type="entry name" value="OmpA"/>
    <property type="match status" value="1"/>
</dbReference>
<dbReference type="PROSITE" id="PS51123">
    <property type="entry name" value="OMPA_2"/>
    <property type="match status" value="1"/>
</dbReference>
<dbReference type="PANTHER" id="PTHR30329">
    <property type="entry name" value="STATOR ELEMENT OF FLAGELLAR MOTOR COMPLEX"/>
    <property type="match status" value="1"/>
</dbReference>
<keyword evidence="2" id="KW-1133">Transmembrane helix</keyword>
<name>A0A1M5BQC7_9THEO</name>
<dbReference type="PANTHER" id="PTHR30329:SF21">
    <property type="entry name" value="LIPOPROTEIN YIAD-RELATED"/>
    <property type="match status" value="1"/>
</dbReference>
<dbReference type="Proteomes" id="UP000184088">
    <property type="component" value="Unassembled WGS sequence"/>
</dbReference>
<evidence type="ECO:0000256" key="1">
    <source>
        <dbReference type="PROSITE-ProRule" id="PRU00473"/>
    </source>
</evidence>
<dbReference type="SUPFAM" id="SSF103088">
    <property type="entry name" value="OmpA-like"/>
    <property type="match status" value="1"/>
</dbReference>
<reference evidence="4 5" key="1">
    <citation type="submission" date="2016-11" db="EMBL/GenBank/DDBJ databases">
        <authorList>
            <person name="Jaros S."/>
            <person name="Januszkiewicz K."/>
            <person name="Wedrychowicz H."/>
        </authorList>
    </citation>
    <scope>NUCLEOTIDE SEQUENCE [LARGE SCALE GENOMIC DNA]</scope>
    <source>
        <strain evidence="4 5">DSM 17918</strain>
    </source>
</reference>
<dbReference type="RefSeq" id="WP_073344621.1">
    <property type="nucleotide sequence ID" value="NZ_FQVH01000023.1"/>
</dbReference>
<gene>
    <name evidence="4" type="ORF">SAMN02746089_01928</name>
</gene>
<feature type="domain" description="OmpA-like" evidence="3">
    <location>
        <begin position="79"/>
        <end position="213"/>
    </location>
</feature>
<dbReference type="CDD" id="cd07185">
    <property type="entry name" value="OmpA_C-like"/>
    <property type="match status" value="1"/>
</dbReference>
<dbReference type="InterPro" id="IPR036737">
    <property type="entry name" value="OmpA-like_sf"/>
</dbReference>
<dbReference type="Gene3D" id="3.30.1330.60">
    <property type="entry name" value="OmpA-like domain"/>
    <property type="match status" value="1"/>
</dbReference>
<feature type="transmembrane region" description="Helical" evidence="2">
    <location>
        <begin position="17"/>
        <end position="37"/>
    </location>
</feature>
<evidence type="ECO:0000313" key="5">
    <source>
        <dbReference type="Proteomes" id="UP000184088"/>
    </source>
</evidence>
<protein>
    <submittedName>
        <fullName evidence="4">Outer membrane protein OmpA</fullName>
    </submittedName>
</protein>
<dbReference type="AlphaFoldDB" id="A0A1M5BQC7"/>
<dbReference type="InterPro" id="IPR006665">
    <property type="entry name" value="OmpA-like"/>
</dbReference>
<organism evidence="4 5">
    <name type="scientific">Caldanaerobius fijiensis DSM 17918</name>
    <dbReference type="NCBI Taxonomy" id="1121256"/>
    <lineage>
        <taxon>Bacteria</taxon>
        <taxon>Bacillati</taxon>
        <taxon>Bacillota</taxon>
        <taxon>Clostridia</taxon>
        <taxon>Thermoanaerobacterales</taxon>
        <taxon>Thermoanaerobacteraceae</taxon>
        <taxon>Caldanaerobius</taxon>
    </lineage>
</organism>
<sequence length="230" mass="26800">MKDEDKVHDYWQSYSDLMAALLLMFALLIVIMIYKYAGIAAELSLQKAKVDDLIGVRARIIDQLFKEFSNSDMTLSIDPQTGAISFSEGVFFDKDKFELKEEGKRYLNEFIPRYLSILMDPRFKRYISQIIVEGHTDDTGDYMYNLELSQKRAFEVVRYILQSNIKGIDSKTKADLMSYITANGRSYSQLIIENGKVNRQKSRRVEFKFRLKEEEMIMEMQKILGKGSVK</sequence>
<evidence type="ECO:0000259" key="3">
    <source>
        <dbReference type="PROSITE" id="PS51123"/>
    </source>
</evidence>
<dbReference type="InterPro" id="IPR050330">
    <property type="entry name" value="Bact_OuterMem_StrucFunc"/>
</dbReference>
<keyword evidence="5" id="KW-1185">Reference proteome</keyword>
<accession>A0A1M5BQC7</accession>